<dbReference type="OrthoDB" id="4062651at2759"/>
<feature type="repeat" description="ANK" evidence="12">
    <location>
        <begin position="1021"/>
        <end position="1053"/>
    </location>
</feature>
<dbReference type="PANTHER" id="PTHR24348:SF22">
    <property type="entry name" value="NON-SPECIFIC SERINE_THREONINE PROTEIN KINASE"/>
    <property type="match status" value="1"/>
</dbReference>
<dbReference type="GO" id="GO:0005776">
    <property type="term" value="C:autophagosome"/>
    <property type="evidence" value="ECO:0007669"/>
    <property type="project" value="TreeGrafter"/>
</dbReference>
<evidence type="ECO:0000256" key="7">
    <source>
        <dbReference type="ARBA" id="ARBA00022840"/>
    </source>
</evidence>
<evidence type="ECO:0000256" key="12">
    <source>
        <dbReference type="PROSITE-ProRule" id="PRU00023"/>
    </source>
</evidence>
<dbReference type="SUPFAM" id="SSF48403">
    <property type="entry name" value="Ankyrin repeat"/>
    <property type="match status" value="1"/>
</dbReference>
<name>A0A6A5Z1I6_9PLEO</name>
<feature type="domain" description="WW" evidence="15">
    <location>
        <begin position="21"/>
        <end position="43"/>
    </location>
</feature>
<evidence type="ECO:0000256" key="1">
    <source>
        <dbReference type="ARBA" id="ARBA00004623"/>
    </source>
</evidence>
<dbReference type="EC" id="2.7.11.1" evidence="2"/>
<dbReference type="PROSITE" id="PS50297">
    <property type="entry name" value="ANK_REP_REGION"/>
    <property type="match status" value="1"/>
</dbReference>
<proteinExistence type="predicted"/>
<keyword evidence="3" id="KW-0723">Serine/threonine-protein kinase</keyword>
<evidence type="ECO:0000259" key="15">
    <source>
        <dbReference type="PROSITE" id="PS50020"/>
    </source>
</evidence>
<keyword evidence="4" id="KW-0808">Transferase</keyword>
<dbReference type="GO" id="GO:0034045">
    <property type="term" value="C:phagophore assembly site membrane"/>
    <property type="evidence" value="ECO:0007669"/>
    <property type="project" value="UniProtKB-SubCell"/>
</dbReference>
<dbReference type="CDD" id="cd00180">
    <property type="entry name" value="PKc"/>
    <property type="match status" value="1"/>
</dbReference>
<dbReference type="SMART" id="SM00220">
    <property type="entry name" value="S_TKc"/>
    <property type="match status" value="1"/>
</dbReference>
<dbReference type="GO" id="GO:0010506">
    <property type="term" value="P:regulation of autophagy"/>
    <property type="evidence" value="ECO:0007669"/>
    <property type="project" value="InterPro"/>
</dbReference>
<dbReference type="PROSITE" id="PS50011">
    <property type="entry name" value="PROTEIN_KINASE_DOM"/>
    <property type="match status" value="1"/>
</dbReference>
<keyword evidence="12" id="KW-0040">ANK repeat</keyword>
<dbReference type="CDD" id="cd00201">
    <property type="entry name" value="WW"/>
    <property type="match status" value="1"/>
</dbReference>
<sequence length="1295" mass="144579">MYVEETINRVLSLHPLIGCRTPDGRLYYVDHNTETTSWSRPDSGLKAAPSNTNFLDILNIAIQYQIPSIDLRYVGALSPLEQATARPPPQVRFGYALGGGYSATVIQHTVLEDIIQDEEESKYLVAKEGTLVALKKISPRPLVHGEEELSVKPEAYRSIYQELQTCCHPVLKKNENISNLLFIGWEKDATFPWIALELAAFGTLEDVLVAPGAGPTRRQKMNLAFDVVLGIAALHHVGIVHGDIKPANILVHRHPERQVIGQIADFGGSLVLNSTQRAPSIGTPMWSAPEISASCSDVDWKRADMWASGLVIASVFNHVPSDRRAVSSCLLEKLVPTTLDSTTRHTRIQLLKMETDGSPDSILSRCKPPYTIIQRILSHSLSAHPSNRTIPEQMVSEYLGPICVASGRDQPLRQPHIPIPETSSFQVSSEEFRSRDPDYRRLVLKHLMEGAEDLEKSCEDNTTDDRSQAFPHAMENSLHTDLRTSDPTEYVQCMTASAFKHKLSINADLKQQSRLAFQVALGCCLQVSTRLDEKEIVKWMYVAAKGGLPIAMWVFPLLSASCQIGEEEIRDEAFRESCLLIGACARNISQIRRILQDTATDASSVDDNGSTALHRLTDLEDEEVEGLAHLCYIRGASLTKTASQSNPVPLHIAGLSIGGPPISWAAAKGMPQLFEELIILHVEHDAQINNSEIMAIQAAGHHQHRILGILLEWRNEAPHLFPQDPRLDAEEFVQTLLGVALSGMGVSPLLRRVLHGQDLYDAQRKTIQLTIDAGADYLSPCPTGRGVASNATDAMIQYDDVHAMNIFIDAFRGSDREPAAVEALEAGLSYCLFMGSYQCFYTILERLPQLANPQPSGSFADDLSTLTPLNTAARLADASFARTLLEKGADPTIRHRGFSPLARAVMDGNLQTADVIYDYCSKEERDRTFDYNEDTGFSLMGRVMSMWHSRQRSRNLISAVRWIAEKGWSTFVYSLKNEDPIWGMILSHRPSAKPEEARLDVEMLELLFDLFPERLNTPDMQGCYPIHLATANGNRAAIELLLSRSVDINAESTGGMIPKGKTAFNLAADRLATHPPPDVANGGKIEIQRWRERMNDIIQLLLGKGAKHGEHPTRREGLQYLQYTAPNVQVVDVGMHDPDDETEWAESLWPEKLPSDETTTEEDRRDGGELMAPRVKSVLRTLLGPISGRRSEVNELSEEDRQDLEQYGVWLKDKVKHRRIHYKECVASGNPISDKLESDSKQDMNPSWKRWHQLRVPRFHPVNTQNGLTEEEEIKRLGMQFALSVRFEEDVSNRD</sequence>
<dbReference type="InterPro" id="IPR036770">
    <property type="entry name" value="Ankyrin_rpt-contain_sf"/>
</dbReference>
<evidence type="ECO:0000256" key="11">
    <source>
        <dbReference type="ARBA" id="ARBA00048679"/>
    </source>
</evidence>
<dbReference type="GO" id="GO:0005829">
    <property type="term" value="C:cytosol"/>
    <property type="evidence" value="ECO:0007669"/>
    <property type="project" value="TreeGrafter"/>
</dbReference>
<dbReference type="InterPro" id="IPR011009">
    <property type="entry name" value="Kinase-like_dom_sf"/>
</dbReference>
<comment type="catalytic activity">
    <reaction evidence="10">
        <text>L-threonyl-[protein] + ATP = O-phospho-L-threonyl-[protein] + ADP + H(+)</text>
        <dbReference type="Rhea" id="RHEA:46608"/>
        <dbReference type="Rhea" id="RHEA-COMP:11060"/>
        <dbReference type="Rhea" id="RHEA-COMP:11605"/>
        <dbReference type="ChEBI" id="CHEBI:15378"/>
        <dbReference type="ChEBI" id="CHEBI:30013"/>
        <dbReference type="ChEBI" id="CHEBI:30616"/>
        <dbReference type="ChEBI" id="CHEBI:61977"/>
        <dbReference type="ChEBI" id="CHEBI:456216"/>
        <dbReference type="EC" id="2.7.11.1"/>
    </reaction>
</comment>
<evidence type="ECO:0000256" key="8">
    <source>
        <dbReference type="ARBA" id="ARBA00023006"/>
    </source>
</evidence>
<dbReference type="PROSITE" id="PS50088">
    <property type="entry name" value="ANK_REPEAT"/>
    <property type="match status" value="2"/>
</dbReference>
<dbReference type="PROSITE" id="PS50020">
    <property type="entry name" value="WW_DOMAIN_2"/>
    <property type="match status" value="1"/>
</dbReference>
<dbReference type="SUPFAM" id="SSF51045">
    <property type="entry name" value="WW domain"/>
    <property type="match status" value="1"/>
</dbReference>
<keyword evidence="6" id="KW-0418">Kinase</keyword>
<dbReference type="Pfam" id="PF00069">
    <property type="entry name" value="Pkinase"/>
    <property type="match status" value="1"/>
</dbReference>
<evidence type="ECO:0000313" key="16">
    <source>
        <dbReference type="EMBL" id="KAF2113319.1"/>
    </source>
</evidence>
<gene>
    <name evidence="16" type="ORF">BDV96DRAFT_601491</name>
</gene>
<dbReference type="InterPro" id="IPR002110">
    <property type="entry name" value="Ankyrin_rpt"/>
</dbReference>
<evidence type="ECO:0000259" key="14">
    <source>
        <dbReference type="PROSITE" id="PS50011"/>
    </source>
</evidence>
<dbReference type="InterPro" id="IPR000719">
    <property type="entry name" value="Prot_kinase_dom"/>
</dbReference>
<dbReference type="SMART" id="SM00248">
    <property type="entry name" value="ANK"/>
    <property type="match status" value="5"/>
</dbReference>
<evidence type="ECO:0000256" key="10">
    <source>
        <dbReference type="ARBA" id="ARBA00047899"/>
    </source>
</evidence>
<dbReference type="InterPro" id="IPR045269">
    <property type="entry name" value="Atg1-like"/>
</dbReference>
<dbReference type="InterPro" id="IPR036020">
    <property type="entry name" value="WW_dom_sf"/>
</dbReference>
<comment type="catalytic activity">
    <reaction evidence="11">
        <text>L-seryl-[protein] + ATP = O-phospho-L-seryl-[protein] + ADP + H(+)</text>
        <dbReference type="Rhea" id="RHEA:17989"/>
        <dbReference type="Rhea" id="RHEA-COMP:9863"/>
        <dbReference type="Rhea" id="RHEA-COMP:11604"/>
        <dbReference type="ChEBI" id="CHEBI:15378"/>
        <dbReference type="ChEBI" id="CHEBI:29999"/>
        <dbReference type="ChEBI" id="CHEBI:30616"/>
        <dbReference type="ChEBI" id="CHEBI:83421"/>
        <dbReference type="ChEBI" id="CHEBI:456216"/>
        <dbReference type="EC" id="2.7.11.1"/>
    </reaction>
</comment>
<dbReference type="Gene3D" id="2.20.70.10">
    <property type="match status" value="1"/>
</dbReference>
<dbReference type="GO" id="GO:0004674">
    <property type="term" value="F:protein serine/threonine kinase activity"/>
    <property type="evidence" value="ECO:0007669"/>
    <property type="project" value="UniProtKB-KW"/>
</dbReference>
<evidence type="ECO:0000313" key="17">
    <source>
        <dbReference type="Proteomes" id="UP000799770"/>
    </source>
</evidence>
<dbReference type="PROSITE" id="PS00108">
    <property type="entry name" value="PROTEIN_KINASE_ST"/>
    <property type="match status" value="1"/>
</dbReference>
<reference evidence="16" key="1">
    <citation type="journal article" date="2020" name="Stud. Mycol.">
        <title>101 Dothideomycetes genomes: a test case for predicting lifestyles and emergence of pathogens.</title>
        <authorList>
            <person name="Haridas S."/>
            <person name="Albert R."/>
            <person name="Binder M."/>
            <person name="Bloem J."/>
            <person name="Labutti K."/>
            <person name="Salamov A."/>
            <person name="Andreopoulos B."/>
            <person name="Baker S."/>
            <person name="Barry K."/>
            <person name="Bills G."/>
            <person name="Bluhm B."/>
            <person name="Cannon C."/>
            <person name="Castanera R."/>
            <person name="Culley D."/>
            <person name="Daum C."/>
            <person name="Ezra D."/>
            <person name="Gonzalez J."/>
            <person name="Henrissat B."/>
            <person name="Kuo A."/>
            <person name="Liang C."/>
            <person name="Lipzen A."/>
            <person name="Lutzoni F."/>
            <person name="Magnuson J."/>
            <person name="Mondo S."/>
            <person name="Nolan M."/>
            <person name="Ohm R."/>
            <person name="Pangilinan J."/>
            <person name="Park H.-J."/>
            <person name="Ramirez L."/>
            <person name="Alfaro M."/>
            <person name="Sun H."/>
            <person name="Tritt A."/>
            <person name="Yoshinaga Y."/>
            <person name="Zwiers L.-H."/>
            <person name="Turgeon B."/>
            <person name="Goodwin S."/>
            <person name="Spatafora J."/>
            <person name="Crous P."/>
            <person name="Grigoriev I."/>
        </authorList>
    </citation>
    <scope>NUCLEOTIDE SEQUENCE</scope>
    <source>
        <strain evidence="16">CBS 627.86</strain>
    </source>
</reference>
<dbReference type="SUPFAM" id="SSF56112">
    <property type="entry name" value="Protein kinase-like (PK-like)"/>
    <property type="match status" value="1"/>
</dbReference>
<evidence type="ECO:0000256" key="5">
    <source>
        <dbReference type="ARBA" id="ARBA00022741"/>
    </source>
</evidence>
<dbReference type="InterPro" id="IPR001202">
    <property type="entry name" value="WW_dom"/>
</dbReference>
<accession>A0A6A5Z1I6</accession>
<organism evidence="16 17">
    <name type="scientific">Lophiotrema nucula</name>
    <dbReference type="NCBI Taxonomy" id="690887"/>
    <lineage>
        <taxon>Eukaryota</taxon>
        <taxon>Fungi</taxon>
        <taxon>Dikarya</taxon>
        <taxon>Ascomycota</taxon>
        <taxon>Pezizomycotina</taxon>
        <taxon>Dothideomycetes</taxon>
        <taxon>Pleosporomycetidae</taxon>
        <taxon>Pleosporales</taxon>
        <taxon>Lophiotremataceae</taxon>
        <taxon>Lophiotrema</taxon>
    </lineage>
</organism>
<keyword evidence="8" id="KW-0072">Autophagy</keyword>
<evidence type="ECO:0000256" key="9">
    <source>
        <dbReference type="ARBA" id="ARBA00030237"/>
    </source>
</evidence>
<dbReference type="Pfam" id="PF00023">
    <property type="entry name" value="Ank"/>
    <property type="match status" value="1"/>
</dbReference>
<protein>
    <recommendedName>
        <fullName evidence="2">non-specific serine/threonine protein kinase</fullName>
        <ecNumber evidence="2">2.7.11.1</ecNumber>
    </recommendedName>
    <alternativeName>
        <fullName evidence="9">Autophagy-related protein 1</fullName>
    </alternativeName>
</protein>
<dbReference type="GO" id="GO:0005524">
    <property type="term" value="F:ATP binding"/>
    <property type="evidence" value="ECO:0007669"/>
    <property type="project" value="UniProtKB-KW"/>
</dbReference>
<dbReference type="InterPro" id="IPR008271">
    <property type="entry name" value="Ser/Thr_kinase_AS"/>
</dbReference>
<evidence type="ECO:0000256" key="2">
    <source>
        <dbReference type="ARBA" id="ARBA00012513"/>
    </source>
</evidence>
<evidence type="ECO:0000256" key="13">
    <source>
        <dbReference type="SAM" id="MobiDB-lite"/>
    </source>
</evidence>
<feature type="domain" description="Protein kinase" evidence="14">
    <location>
        <begin position="91"/>
        <end position="399"/>
    </location>
</feature>
<dbReference type="PANTHER" id="PTHR24348">
    <property type="entry name" value="SERINE/THREONINE-PROTEIN KINASE UNC-51-RELATED"/>
    <property type="match status" value="1"/>
</dbReference>
<keyword evidence="17" id="KW-1185">Reference proteome</keyword>
<evidence type="ECO:0000256" key="4">
    <source>
        <dbReference type="ARBA" id="ARBA00022679"/>
    </source>
</evidence>
<keyword evidence="5" id="KW-0547">Nucleotide-binding</keyword>
<dbReference type="Gene3D" id="1.10.510.10">
    <property type="entry name" value="Transferase(Phosphotransferase) domain 1"/>
    <property type="match status" value="1"/>
</dbReference>
<dbReference type="Gene3D" id="1.25.40.20">
    <property type="entry name" value="Ankyrin repeat-containing domain"/>
    <property type="match status" value="3"/>
</dbReference>
<feature type="region of interest" description="Disordered" evidence="13">
    <location>
        <begin position="1149"/>
        <end position="1168"/>
    </location>
</feature>
<dbReference type="EMBL" id="ML977328">
    <property type="protein sequence ID" value="KAF2113319.1"/>
    <property type="molecule type" value="Genomic_DNA"/>
</dbReference>
<dbReference type="Proteomes" id="UP000799770">
    <property type="component" value="Unassembled WGS sequence"/>
</dbReference>
<dbReference type="Pfam" id="PF00397">
    <property type="entry name" value="WW"/>
    <property type="match status" value="1"/>
</dbReference>
<dbReference type="GO" id="GO:0000045">
    <property type="term" value="P:autophagosome assembly"/>
    <property type="evidence" value="ECO:0007669"/>
    <property type="project" value="TreeGrafter"/>
</dbReference>
<keyword evidence="7" id="KW-0067">ATP-binding</keyword>
<evidence type="ECO:0000256" key="3">
    <source>
        <dbReference type="ARBA" id="ARBA00022527"/>
    </source>
</evidence>
<comment type="subcellular location">
    <subcellularLocation>
        <location evidence="1">Preautophagosomal structure membrane</location>
        <topology evidence="1">Peripheral membrane protein</topology>
    </subcellularLocation>
</comment>
<feature type="repeat" description="ANK" evidence="12">
    <location>
        <begin position="864"/>
        <end position="896"/>
    </location>
</feature>
<evidence type="ECO:0000256" key="6">
    <source>
        <dbReference type="ARBA" id="ARBA00022777"/>
    </source>
</evidence>